<gene>
    <name evidence="1" type="ORF">BC936DRAFT_140302</name>
</gene>
<organism evidence="1 2">
    <name type="scientific">Jimgerdemannia flammicorona</name>
    <dbReference type="NCBI Taxonomy" id="994334"/>
    <lineage>
        <taxon>Eukaryota</taxon>
        <taxon>Fungi</taxon>
        <taxon>Fungi incertae sedis</taxon>
        <taxon>Mucoromycota</taxon>
        <taxon>Mucoromycotina</taxon>
        <taxon>Endogonomycetes</taxon>
        <taxon>Endogonales</taxon>
        <taxon>Endogonaceae</taxon>
        <taxon>Jimgerdemannia</taxon>
    </lineage>
</organism>
<evidence type="ECO:0000313" key="1">
    <source>
        <dbReference type="EMBL" id="RUP06736.1"/>
    </source>
</evidence>
<dbReference type="Proteomes" id="UP000268093">
    <property type="component" value="Unassembled WGS sequence"/>
</dbReference>
<comment type="caution">
    <text evidence="1">The sequence shown here is derived from an EMBL/GenBank/DDBJ whole genome shotgun (WGS) entry which is preliminary data.</text>
</comment>
<dbReference type="AlphaFoldDB" id="A0A433AVH7"/>
<sequence length="140" mass="14101">MERCVQLLSKTLDQSYFSTNVVVVAQICKFSTAPPCSVRDAIRSHGPRTLPAPVERRGDGGGYGLLGGGGGFGGRREGGVDTGAAIDILGEEKVRVVVGGRVLWRRDGVRGGGGGSGGGGGGGWVEWSGGKGRAVGGATC</sequence>
<dbReference type="EMBL" id="RBNI01016780">
    <property type="protein sequence ID" value="RUP06736.1"/>
    <property type="molecule type" value="Genomic_DNA"/>
</dbReference>
<reference evidence="1 2" key="1">
    <citation type="journal article" date="2018" name="New Phytol.">
        <title>Phylogenomics of Endogonaceae and evolution of mycorrhizas within Mucoromycota.</title>
        <authorList>
            <person name="Chang Y."/>
            <person name="Desiro A."/>
            <person name="Na H."/>
            <person name="Sandor L."/>
            <person name="Lipzen A."/>
            <person name="Clum A."/>
            <person name="Barry K."/>
            <person name="Grigoriev I.V."/>
            <person name="Martin F.M."/>
            <person name="Stajich J.E."/>
            <person name="Smith M.E."/>
            <person name="Bonito G."/>
            <person name="Spatafora J.W."/>
        </authorList>
    </citation>
    <scope>NUCLEOTIDE SEQUENCE [LARGE SCALE GENOMIC DNA]</scope>
    <source>
        <strain evidence="1 2">GMNB39</strain>
    </source>
</reference>
<protein>
    <submittedName>
        <fullName evidence="1">Uncharacterized protein</fullName>
    </submittedName>
</protein>
<proteinExistence type="predicted"/>
<name>A0A433AVH7_9FUNG</name>
<evidence type="ECO:0000313" key="2">
    <source>
        <dbReference type="Proteomes" id="UP000268093"/>
    </source>
</evidence>
<accession>A0A433AVH7</accession>
<keyword evidence="2" id="KW-1185">Reference proteome</keyword>